<evidence type="ECO:0000256" key="5">
    <source>
        <dbReference type="ARBA" id="ARBA00022989"/>
    </source>
</evidence>
<dbReference type="Gene3D" id="3.10.580.10">
    <property type="entry name" value="CBS-domain"/>
    <property type="match status" value="1"/>
</dbReference>
<proteinExistence type="inferred from homology"/>
<protein>
    <submittedName>
        <fullName evidence="13">HlyC/CorC family transporter</fullName>
    </submittedName>
</protein>
<name>A0A974S5J7_9SPHN</name>
<comment type="similarity">
    <text evidence="2">Belongs to the UPF0053 family. Hemolysin C subfamily.</text>
</comment>
<evidence type="ECO:0000259" key="12">
    <source>
        <dbReference type="PROSITE" id="PS51846"/>
    </source>
</evidence>
<dbReference type="EMBL" id="CP061035">
    <property type="protein sequence ID" value="QQV78762.1"/>
    <property type="molecule type" value="Genomic_DNA"/>
</dbReference>
<keyword evidence="6 8" id="KW-0129">CBS domain</keyword>
<dbReference type="InterPro" id="IPR036318">
    <property type="entry name" value="FAD-bd_PCMH-like_sf"/>
</dbReference>
<evidence type="ECO:0000256" key="9">
    <source>
        <dbReference type="PROSITE-ProRule" id="PRU01193"/>
    </source>
</evidence>
<evidence type="ECO:0000256" key="7">
    <source>
        <dbReference type="ARBA" id="ARBA00023136"/>
    </source>
</evidence>
<dbReference type="PANTHER" id="PTHR22777:SF17">
    <property type="entry name" value="UPF0053 PROTEIN SLL0260"/>
    <property type="match status" value="1"/>
</dbReference>
<feature type="transmembrane region" description="Helical" evidence="10">
    <location>
        <begin position="203"/>
        <end position="223"/>
    </location>
</feature>
<evidence type="ECO:0000256" key="4">
    <source>
        <dbReference type="ARBA" id="ARBA00022737"/>
    </source>
</evidence>
<dbReference type="Gene3D" id="3.30.465.10">
    <property type="match status" value="1"/>
</dbReference>
<dbReference type="SMART" id="SM01091">
    <property type="entry name" value="CorC_HlyC"/>
    <property type="match status" value="1"/>
</dbReference>
<comment type="subcellular location">
    <subcellularLocation>
        <location evidence="1">Membrane</location>
        <topology evidence="1">Multi-pass membrane protein</topology>
    </subcellularLocation>
</comment>
<keyword evidence="3 9" id="KW-0812">Transmembrane</keyword>
<accession>A0A974S5J7</accession>
<dbReference type="KEGG" id="sari:H5J25_01075"/>
<feature type="transmembrane region" description="Helical" evidence="10">
    <location>
        <begin position="158"/>
        <end position="182"/>
    </location>
</feature>
<dbReference type="InterPro" id="IPR046342">
    <property type="entry name" value="CBS_dom_sf"/>
</dbReference>
<evidence type="ECO:0000256" key="3">
    <source>
        <dbReference type="ARBA" id="ARBA00022692"/>
    </source>
</evidence>
<dbReference type="Pfam" id="PF01595">
    <property type="entry name" value="CNNM"/>
    <property type="match status" value="1"/>
</dbReference>
<reference evidence="14" key="1">
    <citation type="submission" date="2020-09" db="EMBL/GenBank/DDBJ databases">
        <title>Sphingomonas sp., a new species isolated from pork steak.</title>
        <authorList>
            <person name="Heidler von Heilborn D."/>
        </authorList>
    </citation>
    <scope>NUCLEOTIDE SEQUENCE [LARGE SCALE GENOMIC DNA]</scope>
</reference>
<dbReference type="InterPro" id="IPR000644">
    <property type="entry name" value="CBS_dom"/>
</dbReference>
<keyword evidence="14" id="KW-1185">Reference proteome</keyword>
<dbReference type="PROSITE" id="PS51846">
    <property type="entry name" value="CNNM"/>
    <property type="match status" value="1"/>
</dbReference>
<dbReference type="SUPFAM" id="SSF54631">
    <property type="entry name" value="CBS-domain pair"/>
    <property type="match status" value="1"/>
</dbReference>
<dbReference type="PANTHER" id="PTHR22777">
    <property type="entry name" value="HEMOLYSIN-RELATED"/>
    <property type="match status" value="1"/>
</dbReference>
<keyword evidence="5 9" id="KW-1133">Transmembrane helix</keyword>
<dbReference type="InterPro" id="IPR002550">
    <property type="entry name" value="CNNM"/>
</dbReference>
<evidence type="ECO:0000259" key="11">
    <source>
        <dbReference type="PROSITE" id="PS51371"/>
    </source>
</evidence>
<dbReference type="GO" id="GO:0050660">
    <property type="term" value="F:flavin adenine dinucleotide binding"/>
    <property type="evidence" value="ECO:0007669"/>
    <property type="project" value="InterPro"/>
</dbReference>
<dbReference type="InterPro" id="IPR005170">
    <property type="entry name" value="Transptr-assoc_dom"/>
</dbReference>
<keyword evidence="4" id="KW-0677">Repeat</keyword>
<evidence type="ECO:0000256" key="2">
    <source>
        <dbReference type="ARBA" id="ARBA00006446"/>
    </source>
</evidence>
<feature type="domain" description="CNNM transmembrane" evidence="12">
    <location>
        <begin position="57"/>
        <end position="258"/>
    </location>
</feature>
<dbReference type="GO" id="GO:0005886">
    <property type="term" value="C:plasma membrane"/>
    <property type="evidence" value="ECO:0007669"/>
    <property type="project" value="TreeGrafter"/>
</dbReference>
<dbReference type="Pfam" id="PF03471">
    <property type="entry name" value="CorC_HlyC"/>
    <property type="match status" value="1"/>
</dbReference>
<evidence type="ECO:0000256" key="1">
    <source>
        <dbReference type="ARBA" id="ARBA00004141"/>
    </source>
</evidence>
<dbReference type="SUPFAM" id="SSF56176">
    <property type="entry name" value="FAD-binding/transporter-associated domain-like"/>
    <property type="match status" value="1"/>
</dbReference>
<dbReference type="InterPro" id="IPR016169">
    <property type="entry name" value="FAD-bd_PCMH_sub2"/>
</dbReference>
<evidence type="ECO:0000256" key="8">
    <source>
        <dbReference type="PROSITE-ProRule" id="PRU00703"/>
    </source>
</evidence>
<dbReference type="CDD" id="cd04590">
    <property type="entry name" value="CBS_pair_CorC_HlyC_assoc"/>
    <property type="match status" value="1"/>
</dbReference>
<feature type="transmembrane region" description="Helical" evidence="10">
    <location>
        <begin position="65"/>
        <end position="88"/>
    </location>
</feature>
<sequence length="490" mass="52642">MATAVCIGFGRTTRACVQLFRERFERNLEQLPARFPRRSVGNRGDVLQEPVQRHGTASPFPWIDVAIILALIALNGVFAMSELAIVSARKARLEAMARAGKRGARAAMLLAADPGKFLSTVQIGITLIGILAGAYSGASLGAPVAARLGWLGFSPETTGTIGFALVIGITTYFSLIVGELVPKQIALRAPEPIAAFMAPPMRWIAWGTAPLGWLLDSSSALLFKLMRLKRETEDHVTAEELHLIVAEASKSGVIEEHERSIISGVVRLADRPVREVMTPRTEIEWIDIGLEEDGIRAALLGMTHSRLPVAEGSVDAVIGVVQARDIAIALLGNDPLDLRALLRQAPVVLDQLDAMDALSALRQAEVPMALLHDEYGHFEGIVTPADLLAAIAGEFASDSNPEDSPSVVERDDGSLLVSGQMAVDALAERLGIDLPEDRDYATVAGLALAVFRHLPGEGESFVEQGWKFEVVDLDGRRIDKLLVSAVVSRG</sequence>
<evidence type="ECO:0000313" key="13">
    <source>
        <dbReference type="EMBL" id="QQV78762.1"/>
    </source>
</evidence>
<dbReference type="AlphaFoldDB" id="A0A974S5J7"/>
<evidence type="ECO:0000313" key="14">
    <source>
        <dbReference type="Proteomes" id="UP000595894"/>
    </source>
</evidence>
<evidence type="ECO:0000256" key="6">
    <source>
        <dbReference type="ARBA" id="ARBA00023122"/>
    </source>
</evidence>
<gene>
    <name evidence="13" type="ORF">H5J25_01075</name>
</gene>
<dbReference type="InterPro" id="IPR044751">
    <property type="entry name" value="Ion_transp-like_CBS"/>
</dbReference>
<dbReference type="Proteomes" id="UP000595894">
    <property type="component" value="Chromosome"/>
</dbReference>
<feature type="transmembrane region" description="Helical" evidence="10">
    <location>
        <begin position="117"/>
        <end position="138"/>
    </location>
</feature>
<organism evidence="13 14">
    <name type="scientific">Sphingomonas aliaeris</name>
    <dbReference type="NCBI Taxonomy" id="2759526"/>
    <lineage>
        <taxon>Bacteria</taxon>
        <taxon>Pseudomonadati</taxon>
        <taxon>Pseudomonadota</taxon>
        <taxon>Alphaproteobacteria</taxon>
        <taxon>Sphingomonadales</taxon>
        <taxon>Sphingomonadaceae</taxon>
        <taxon>Sphingomonas</taxon>
    </lineage>
</organism>
<feature type="domain" description="CBS" evidence="11">
    <location>
        <begin position="341"/>
        <end position="397"/>
    </location>
</feature>
<evidence type="ECO:0000256" key="10">
    <source>
        <dbReference type="SAM" id="Phobius"/>
    </source>
</evidence>
<dbReference type="PROSITE" id="PS51371">
    <property type="entry name" value="CBS"/>
    <property type="match status" value="1"/>
</dbReference>
<keyword evidence="7 9" id="KW-0472">Membrane</keyword>